<protein>
    <submittedName>
        <fullName evidence="2">Uncharacterized protein</fullName>
    </submittedName>
</protein>
<organism evidence="1 2">
    <name type="scientific">Panagrolaimus sp. PS1159</name>
    <dbReference type="NCBI Taxonomy" id="55785"/>
    <lineage>
        <taxon>Eukaryota</taxon>
        <taxon>Metazoa</taxon>
        <taxon>Ecdysozoa</taxon>
        <taxon>Nematoda</taxon>
        <taxon>Chromadorea</taxon>
        <taxon>Rhabditida</taxon>
        <taxon>Tylenchina</taxon>
        <taxon>Panagrolaimomorpha</taxon>
        <taxon>Panagrolaimoidea</taxon>
        <taxon>Panagrolaimidae</taxon>
        <taxon>Panagrolaimus</taxon>
    </lineage>
</organism>
<reference evidence="2" key="1">
    <citation type="submission" date="2022-11" db="UniProtKB">
        <authorList>
            <consortium name="WormBaseParasite"/>
        </authorList>
    </citation>
    <scope>IDENTIFICATION</scope>
</reference>
<name>A0AC35FYV7_9BILA</name>
<dbReference type="WBParaSite" id="PS1159_v2.g22207.t1">
    <property type="protein sequence ID" value="PS1159_v2.g22207.t1"/>
    <property type="gene ID" value="PS1159_v2.g22207"/>
</dbReference>
<sequence length="169" mass="19056">MMLVINNVFICLIPFIFFADAGKLNVKDAAKFMGIFMSKMKNFAGNDDGNYAADDAVSGTAAVPLFGNVIDFVDGDGENTEEDFARKSYEHYFPLRIKCGASNKEYTSYKAFSQNVLNDLKDELGNTLSYCINLEDRQVEFQNLLTDIVLLLIEAKYSNKFFTFDHCLL</sequence>
<evidence type="ECO:0000313" key="2">
    <source>
        <dbReference type="WBParaSite" id="PS1159_v2.g22207.t1"/>
    </source>
</evidence>
<accession>A0AC35FYV7</accession>
<evidence type="ECO:0000313" key="1">
    <source>
        <dbReference type="Proteomes" id="UP000887580"/>
    </source>
</evidence>
<proteinExistence type="predicted"/>
<dbReference type="Proteomes" id="UP000887580">
    <property type="component" value="Unplaced"/>
</dbReference>